<evidence type="ECO:0000313" key="2">
    <source>
        <dbReference type="Proteomes" id="UP000503540"/>
    </source>
</evidence>
<keyword evidence="2" id="KW-1185">Reference proteome</keyword>
<dbReference type="Proteomes" id="UP000503540">
    <property type="component" value="Chromosome"/>
</dbReference>
<protein>
    <submittedName>
        <fullName evidence="1">Uncharacterized protein</fullName>
    </submittedName>
</protein>
<dbReference type="EMBL" id="CP046172">
    <property type="protein sequence ID" value="QIS15893.1"/>
    <property type="molecule type" value="Genomic_DNA"/>
</dbReference>
<proteinExistence type="predicted"/>
<dbReference type="KEGG" id="nah:F5544_40385"/>
<sequence length="128" mass="14175">MREPNALSDEHREAFWRSCGWSPDLPEEQRRAIENDWDDESIEAAEALGWNCGAEWMDHTTNRRQRTIVASQVDPILNYFGKCPACGYPARASTINVQFDDGSSAALVVATCGLPCGWNGPVVPSTMT</sequence>
<accession>A0A6G9YSM7</accession>
<organism evidence="1 2">
    <name type="scientific">Nocardia arthritidis</name>
    <dbReference type="NCBI Taxonomy" id="228602"/>
    <lineage>
        <taxon>Bacteria</taxon>
        <taxon>Bacillati</taxon>
        <taxon>Actinomycetota</taxon>
        <taxon>Actinomycetes</taxon>
        <taxon>Mycobacteriales</taxon>
        <taxon>Nocardiaceae</taxon>
        <taxon>Nocardia</taxon>
    </lineage>
</organism>
<reference evidence="1 2" key="1">
    <citation type="journal article" date="2019" name="ACS Chem. Biol.">
        <title>Identification and Mobilization of a Cryptic Antibiotic Biosynthesis Gene Locus from a Human-Pathogenic Nocardia Isolate.</title>
        <authorList>
            <person name="Herisse M."/>
            <person name="Ishida K."/>
            <person name="Porter J.L."/>
            <person name="Howden B."/>
            <person name="Hertweck C."/>
            <person name="Stinear T.P."/>
            <person name="Pidot S.J."/>
        </authorList>
    </citation>
    <scope>NUCLEOTIDE SEQUENCE [LARGE SCALE GENOMIC DNA]</scope>
    <source>
        <strain evidence="1 2">AUSMDU00012717</strain>
    </source>
</reference>
<dbReference type="AlphaFoldDB" id="A0A6G9YSM7"/>
<name>A0A6G9YSM7_9NOCA</name>
<evidence type="ECO:0000313" key="1">
    <source>
        <dbReference type="EMBL" id="QIS15893.1"/>
    </source>
</evidence>
<gene>
    <name evidence="1" type="ORF">F5544_40385</name>
</gene>
<dbReference type="RefSeq" id="WP_167471248.1">
    <property type="nucleotide sequence ID" value="NZ_CP046172.1"/>
</dbReference>